<dbReference type="EMBL" id="BK016203">
    <property type="protein sequence ID" value="DAG02098.1"/>
    <property type="molecule type" value="Genomic_DNA"/>
</dbReference>
<keyword evidence="1" id="KW-0812">Transmembrane</keyword>
<evidence type="ECO:0000313" key="2">
    <source>
        <dbReference type="EMBL" id="DAG02098.1"/>
    </source>
</evidence>
<keyword evidence="1" id="KW-0472">Membrane</keyword>
<proteinExistence type="predicted"/>
<protein>
    <submittedName>
        <fullName evidence="2">Uncharacterized protein</fullName>
    </submittedName>
</protein>
<sequence length="218" mass="23767">MDNYSLADIRAATDHDNDGFDGQGGWFWIVVLFLFMFGFGGNGWGNRNDGALTRADLCQDFNFNDLQNGVRGIQNGLCDGFYAQNTTMLNGFNSLGNQIAESRYASQNCCCETNRNIDAVRAENYKNTCEVVNAIRADGDATRALINSNTMQNLRDRLTAKDQELQTANFQLSQQAQNATLIGALRPFPQPAYITCSPYTAVNGFGCGCGLNNGCGCA</sequence>
<keyword evidence="1" id="KW-1133">Transmembrane helix</keyword>
<feature type="transmembrane region" description="Helical" evidence="1">
    <location>
        <begin position="25"/>
        <end position="44"/>
    </location>
</feature>
<reference evidence="2" key="1">
    <citation type="journal article" date="2021" name="Proc. Natl. Acad. Sci. U.S.A.">
        <title>A Catalog of Tens of Thousands of Viruses from Human Metagenomes Reveals Hidden Associations with Chronic Diseases.</title>
        <authorList>
            <person name="Tisza M.J."/>
            <person name="Buck C.B."/>
        </authorList>
    </citation>
    <scope>NUCLEOTIDE SEQUENCE</scope>
    <source>
        <strain evidence="2">Ct4uh47</strain>
    </source>
</reference>
<organism evidence="2">
    <name type="scientific">Myoviridae sp. ct4uh47</name>
    <dbReference type="NCBI Taxonomy" id="2825032"/>
    <lineage>
        <taxon>Viruses</taxon>
        <taxon>Duplodnaviria</taxon>
        <taxon>Heunggongvirae</taxon>
        <taxon>Uroviricota</taxon>
        <taxon>Caudoviricetes</taxon>
    </lineage>
</organism>
<name>A0A8S5V5R3_9CAUD</name>
<evidence type="ECO:0000256" key="1">
    <source>
        <dbReference type="SAM" id="Phobius"/>
    </source>
</evidence>
<accession>A0A8S5V5R3</accession>